<evidence type="ECO:0000313" key="3">
    <source>
        <dbReference type="EMBL" id="KAK1445592.1"/>
    </source>
</evidence>
<feature type="transmembrane region" description="Helical" evidence="2">
    <location>
        <begin position="402"/>
        <end position="424"/>
    </location>
</feature>
<evidence type="ECO:0000313" key="4">
    <source>
        <dbReference type="Proteomes" id="UP001239795"/>
    </source>
</evidence>
<name>A0AAI9TVS9_9PEZI</name>
<keyword evidence="4" id="KW-1185">Reference proteome</keyword>
<reference evidence="3 4" key="1">
    <citation type="submission" date="2016-10" db="EMBL/GenBank/DDBJ databases">
        <title>The genome sequence of Colletotrichum fioriniae PJ7.</title>
        <authorList>
            <person name="Baroncelli R."/>
        </authorList>
    </citation>
    <scope>NUCLEOTIDE SEQUENCE [LARGE SCALE GENOMIC DNA]</scope>
    <source>
        <strain evidence="3">Col 31</strain>
    </source>
</reference>
<comment type="caution">
    <text evidence="3">The sequence shown here is derived from an EMBL/GenBank/DDBJ whole genome shotgun (WGS) entry which is preliminary data.</text>
</comment>
<dbReference type="Gene3D" id="1.20.58.340">
    <property type="entry name" value="Magnesium transport protein CorA, transmembrane region"/>
    <property type="match status" value="1"/>
</dbReference>
<evidence type="ECO:0000256" key="1">
    <source>
        <dbReference type="SAM" id="MobiDB-lite"/>
    </source>
</evidence>
<dbReference type="Proteomes" id="UP001239795">
    <property type="component" value="Unassembled WGS sequence"/>
</dbReference>
<keyword evidence="2" id="KW-0812">Transmembrane</keyword>
<protein>
    <recommendedName>
        <fullName evidence="5">CorA-like Mg2+ transporter</fullName>
    </recommendedName>
</protein>
<dbReference type="EMBL" id="MLGG01000090">
    <property type="protein sequence ID" value="KAK1445592.1"/>
    <property type="molecule type" value="Genomic_DNA"/>
</dbReference>
<accession>A0AAI9TVS9</accession>
<evidence type="ECO:0000256" key="2">
    <source>
        <dbReference type="SAM" id="Phobius"/>
    </source>
</evidence>
<keyword evidence="2" id="KW-0472">Membrane</keyword>
<feature type="compositionally biased region" description="Basic and acidic residues" evidence="1">
    <location>
        <begin position="324"/>
        <end position="337"/>
    </location>
</feature>
<dbReference type="AlphaFoldDB" id="A0AAI9TVS9"/>
<evidence type="ECO:0008006" key="5">
    <source>
        <dbReference type="Google" id="ProtNLM"/>
    </source>
</evidence>
<feature type="region of interest" description="Disordered" evidence="1">
    <location>
        <begin position="314"/>
        <end position="338"/>
    </location>
</feature>
<organism evidence="3 4">
    <name type="scientific">Colletotrichum melonis</name>
    <dbReference type="NCBI Taxonomy" id="1209925"/>
    <lineage>
        <taxon>Eukaryota</taxon>
        <taxon>Fungi</taxon>
        <taxon>Dikarya</taxon>
        <taxon>Ascomycota</taxon>
        <taxon>Pezizomycotina</taxon>
        <taxon>Sordariomycetes</taxon>
        <taxon>Hypocreomycetidae</taxon>
        <taxon>Glomerellales</taxon>
        <taxon>Glomerellaceae</taxon>
        <taxon>Colletotrichum</taxon>
        <taxon>Colletotrichum acutatum species complex</taxon>
    </lineage>
</organism>
<proteinExistence type="predicted"/>
<gene>
    <name evidence="3" type="ORF">CMEL01_09835</name>
</gene>
<keyword evidence="2" id="KW-1133">Transmembrane helix</keyword>
<feature type="transmembrane region" description="Helical" evidence="2">
    <location>
        <begin position="436"/>
        <end position="459"/>
    </location>
</feature>
<sequence>MDWPSDECGLRMADFERVFRYDPQATTVVNLLTKDCGPVVWSHKTVEDWESWLQDYSPSVNRDSGLVLIGLQGTFNEKARSLSWPKNETVSNHGVQCGKLHIHKDISFKGGERDVRRLPFDETTFKDICERFFVHPSISRVISRADVSLFSKSQVSVNVKELESTNYPAIIYQCRSSNTWADDMALTATYFPHSHLTFAILFGCTADVEKNVFNRLSRAKDRVCHPMILPGIFAEIERDRMIKVVEKTVDDIEGAIFDLGTGNPIEGDTLQEENRIDTRRSRRTAWLNTTYLRNSLRMWQVQLRKMVDHVAQPLGFDHNPPYNENEKSGDNEPRDQKNGCMKTTGTMISDRLNVLIEEFEDRIQDCTMSVEGMTIATQWAQGDTNVDIATATGRDSRQMRSIALVTMIFLPGTFFATLFSMTFFDWSTNDDKKSVVSGYIWIYFLVTGVFTACTLVIWCQSFPIKHEL</sequence>